<keyword evidence="5 9" id="KW-0963">Cytoplasm</keyword>
<dbReference type="HAMAP" id="MF_01014">
    <property type="entry name" value="HisA"/>
    <property type="match status" value="1"/>
</dbReference>
<evidence type="ECO:0000313" key="12">
    <source>
        <dbReference type="EMBL" id="SKC52990.1"/>
    </source>
</evidence>
<keyword evidence="13" id="KW-1185">Reference proteome</keyword>
<feature type="active site" description="Proton acceptor" evidence="9">
    <location>
        <position position="8"/>
    </location>
</feature>
<evidence type="ECO:0000256" key="11">
    <source>
        <dbReference type="RuleBase" id="RU003658"/>
    </source>
</evidence>
<dbReference type="EC" id="5.3.1.16" evidence="9 11"/>
<evidence type="ECO:0000256" key="2">
    <source>
        <dbReference type="ARBA" id="ARBA00004496"/>
    </source>
</evidence>
<comment type="pathway">
    <text evidence="3 9 11">Amino-acid biosynthesis; L-histidine biosynthesis; L-histidine from 5-phospho-alpha-D-ribose 1-diphosphate: step 4/9.</text>
</comment>
<dbReference type="SUPFAM" id="SSF51366">
    <property type="entry name" value="Ribulose-phoshate binding barrel"/>
    <property type="match status" value="1"/>
</dbReference>
<dbReference type="Gene3D" id="3.20.20.70">
    <property type="entry name" value="Aldolase class I"/>
    <property type="match status" value="1"/>
</dbReference>
<protein>
    <recommendedName>
        <fullName evidence="9 11">1-(5-phosphoribosyl)-5-[(5-phosphoribosylamino)methylideneamino] imidazole-4-carboxamide isomerase</fullName>
        <ecNumber evidence="9 11">5.3.1.16</ecNumber>
    </recommendedName>
    <alternativeName>
        <fullName evidence="9">Phosphoribosylformimino-5-aminoimidazole carboxamide ribotide isomerase</fullName>
    </alternativeName>
</protein>
<dbReference type="InterPro" id="IPR013785">
    <property type="entry name" value="Aldolase_TIM"/>
</dbReference>
<dbReference type="InterPro" id="IPR011060">
    <property type="entry name" value="RibuloseP-bd_barrel"/>
</dbReference>
<evidence type="ECO:0000256" key="3">
    <source>
        <dbReference type="ARBA" id="ARBA00005133"/>
    </source>
</evidence>
<dbReference type="RefSeq" id="WP_079685841.1">
    <property type="nucleotide sequence ID" value="NZ_FUZU01000001.1"/>
</dbReference>
<dbReference type="Pfam" id="PF00977">
    <property type="entry name" value="His_biosynth"/>
    <property type="match status" value="1"/>
</dbReference>
<proteinExistence type="inferred from homology"/>
<sequence>MRIIPAIDLIDGKCVRLTQGDYAQKKIYNENPLDVAKSFEDQGLQYLHLVDLDGAKAGKVTNWKVVESITKHTKLLVDFGGGIKTDDEMKKLFDAGVKQVNLGSIAVKEQQKVIRWIGEFGSDKIILSADVKNNMIAISGWQENSSLPITGFLRDYVQNGIQYVTCTDISTDGMLTGPNIELYKTLILNFPQLHLVASGGVSNMDDLQELRRIGVDGVIVGKAIYEGRVKLEELALL</sequence>
<dbReference type="EMBL" id="FUZU01000001">
    <property type="protein sequence ID" value="SKC52990.1"/>
    <property type="molecule type" value="Genomic_DNA"/>
</dbReference>
<dbReference type="GO" id="GO:0005737">
    <property type="term" value="C:cytoplasm"/>
    <property type="evidence" value="ECO:0007669"/>
    <property type="project" value="UniProtKB-SubCell"/>
</dbReference>
<keyword evidence="7 9" id="KW-0368">Histidine biosynthesis</keyword>
<evidence type="ECO:0000256" key="6">
    <source>
        <dbReference type="ARBA" id="ARBA00022605"/>
    </source>
</evidence>
<evidence type="ECO:0000256" key="1">
    <source>
        <dbReference type="ARBA" id="ARBA00000901"/>
    </source>
</evidence>
<name>A0A1T5JNK8_9BACT</name>
<dbReference type="InterPro" id="IPR006062">
    <property type="entry name" value="His_biosynth"/>
</dbReference>
<dbReference type="InterPro" id="IPR006063">
    <property type="entry name" value="HisA_bact_arch"/>
</dbReference>
<dbReference type="GO" id="GO:0000162">
    <property type="term" value="P:L-tryptophan biosynthetic process"/>
    <property type="evidence" value="ECO:0007669"/>
    <property type="project" value="TreeGrafter"/>
</dbReference>
<dbReference type="InterPro" id="IPR044524">
    <property type="entry name" value="Isoase_HisA-like"/>
</dbReference>
<dbReference type="NCBIfam" id="TIGR00007">
    <property type="entry name" value="1-(5-phosphoribosyl)-5-[(5-phosphoribosylamino)methylideneamino]imidazole-4-carboxamide isomerase"/>
    <property type="match status" value="1"/>
</dbReference>
<evidence type="ECO:0000256" key="7">
    <source>
        <dbReference type="ARBA" id="ARBA00023102"/>
    </source>
</evidence>
<evidence type="ECO:0000256" key="4">
    <source>
        <dbReference type="ARBA" id="ARBA00009667"/>
    </source>
</evidence>
<dbReference type="GO" id="GO:0000105">
    <property type="term" value="P:L-histidine biosynthetic process"/>
    <property type="evidence" value="ECO:0007669"/>
    <property type="project" value="UniProtKB-UniRule"/>
</dbReference>
<dbReference type="STRING" id="688867.SAMN05660236_1292"/>
<dbReference type="CDD" id="cd04732">
    <property type="entry name" value="HisA"/>
    <property type="match status" value="1"/>
</dbReference>
<dbReference type="UniPathway" id="UPA00031">
    <property type="reaction ID" value="UER00009"/>
</dbReference>
<comment type="similarity">
    <text evidence="4 9 10">Belongs to the HisA/HisF family.</text>
</comment>
<comment type="subcellular location">
    <subcellularLocation>
        <location evidence="2 9 11">Cytoplasm</location>
    </subcellularLocation>
</comment>
<dbReference type="FunFam" id="3.20.20.70:FF:000009">
    <property type="entry name" value="1-(5-phosphoribosyl)-5-[(5-phosphoribosylamino)methylideneamino] imidazole-4-carboxamide isomerase"/>
    <property type="match status" value="1"/>
</dbReference>
<evidence type="ECO:0000256" key="8">
    <source>
        <dbReference type="ARBA" id="ARBA00023235"/>
    </source>
</evidence>
<evidence type="ECO:0000256" key="9">
    <source>
        <dbReference type="HAMAP-Rule" id="MF_01014"/>
    </source>
</evidence>
<dbReference type="PANTHER" id="PTHR43090:SF2">
    <property type="entry name" value="1-(5-PHOSPHORIBOSYL)-5-[(5-PHOSPHORIBOSYLAMINO)METHYLIDENEAMINO] IMIDAZOLE-4-CARBOXAMIDE ISOMERASE"/>
    <property type="match status" value="1"/>
</dbReference>
<dbReference type="AlphaFoldDB" id="A0A1T5JNK8"/>
<reference evidence="12 13" key="1">
    <citation type="submission" date="2017-02" db="EMBL/GenBank/DDBJ databases">
        <authorList>
            <person name="Peterson S.W."/>
        </authorList>
    </citation>
    <scope>NUCLEOTIDE SEQUENCE [LARGE SCALE GENOMIC DNA]</scope>
    <source>
        <strain evidence="12 13">DSM 25262</strain>
    </source>
</reference>
<comment type="catalytic activity">
    <reaction evidence="1 9 11">
        <text>1-(5-phospho-beta-D-ribosyl)-5-[(5-phospho-beta-D-ribosylamino)methylideneamino]imidazole-4-carboxamide = 5-[(5-phospho-1-deoxy-D-ribulos-1-ylimino)methylamino]-1-(5-phospho-beta-D-ribosyl)imidazole-4-carboxamide</text>
        <dbReference type="Rhea" id="RHEA:15469"/>
        <dbReference type="ChEBI" id="CHEBI:58435"/>
        <dbReference type="ChEBI" id="CHEBI:58525"/>
        <dbReference type="EC" id="5.3.1.16"/>
    </reaction>
</comment>
<keyword evidence="8 9" id="KW-0413">Isomerase</keyword>
<dbReference type="GO" id="GO:0003949">
    <property type="term" value="F:1-(5-phosphoribosyl)-5-[(5-phosphoribosylamino)methylideneamino]imidazole-4-carboxamide isomerase activity"/>
    <property type="evidence" value="ECO:0007669"/>
    <property type="project" value="UniProtKB-UniRule"/>
</dbReference>
<dbReference type="OrthoDB" id="9807749at2"/>
<evidence type="ECO:0000313" key="13">
    <source>
        <dbReference type="Proteomes" id="UP000190961"/>
    </source>
</evidence>
<gene>
    <name evidence="9" type="primary">hisA</name>
    <name evidence="12" type="ORF">SAMN05660236_1292</name>
</gene>
<accession>A0A1T5JNK8</accession>
<evidence type="ECO:0000256" key="10">
    <source>
        <dbReference type="RuleBase" id="RU003657"/>
    </source>
</evidence>
<keyword evidence="6 9" id="KW-0028">Amino-acid biosynthesis</keyword>
<evidence type="ECO:0000256" key="5">
    <source>
        <dbReference type="ARBA" id="ARBA00022490"/>
    </source>
</evidence>
<dbReference type="InterPro" id="IPR023016">
    <property type="entry name" value="HisA/PriA"/>
</dbReference>
<organism evidence="12 13">
    <name type="scientific">Ohtaekwangia koreensis</name>
    <dbReference type="NCBI Taxonomy" id="688867"/>
    <lineage>
        <taxon>Bacteria</taxon>
        <taxon>Pseudomonadati</taxon>
        <taxon>Bacteroidota</taxon>
        <taxon>Cytophagia</taxon>
        <taxon>Cytophagales</taxon>
        <taxon>Fulvivirgaceae</taxon>
        <taxon>Ohtaekwangia</taxon>
    </lineage>
</organism>
<dbReference type="Proteomes" id="UP000190961">
    <property type="component" value="Unassembled WGS sequence"/>
</dbReference>
<feature type="active site" description="Proton donor" evidence="9">
    <location>
        <position position="130"/>
    </location>
</feature>
<dbReference type="PANTHER" id="PTHR43090">
    <property type="entry name" value="1-(5-PHOSPHORIBOSYL)-5-[(5-PHOSPHORIBOSYLAMINO)METHYLIDENEAMINO] IMIDAZOLE-4-CARBOXAMIDE ISOMERASE"/>
    <property type="match status" value="1"/>
</dbReference>